<name>A0A392UG04_9FABA</name>
<protein>
    <submittedName>
        <fullName evidence="1">Uncharacterized protein</fullName>
    </submittedName>
</protein>
<evidence type="ECO:0000313" key="2">
    <source>
        <dbReference type="Proteomes" id="UP000265520"/>
    </source>
</evidence>
<feature type="non-terminal residue" evidence="1">
    <location>
        <position position="1"/>
    </location>
</feature>
<evidence type="ECO:0000313" key="1">
    <source>
        <dbReference type="EMBL" id="MCI71624.1"/>
    </source>
</evidence>
<dbReference type="Proteomes" id="UP000265520">
    <property type="component" value="Unassembled WGS sequence"/>
</dbReference>
<organism evidence="1 2">
    <name type="scientific">Trifolium medium</name>
    <dbReference type="NCBI Taxonomy" id="97028"/>
    <lineage>
        <taxon>Eukaryota</taxon>
        <taxon>Viridiplantae</taxon>
        <taxon>Streptophyta</taxon>
        <taxon>Embryophyta</taxon>
        <taxon>Tracheophyta</taxon>
        <taxon>Spermatophyta</taxon>
        <taxon>Magnoliopsida</taxon>
        <taxon>eudicotyledons</taxon>
        <taxon>Gunneridae</taxon>
        <taxon>Pentapetalae</taxon>
        <taxon>rosids</taxon>
        <taxon>fabids</taxon>
        <taxon>Fabales</taxon>
        <taxon>Fabaceae</taxon>
        <taxon>Papilionoideae</taxon>
        <taxon>50 kb inversion clade</taxon>
        <taxon>NPAAA clade</taxon>
        <taxon>Hologalegina</taxon>
        <taxon>IRL clade</taxon>
        <taxon>Trifolieae</taxon>
        <taxon>Trifolium</taxon>
    </lineage>
</organism>
<reference evidence="1 2" key="1">
    <citation type="journal article" date="2018" name="Front. Plant Sci.">
        <title>Red Clover (Trifolium pratense) and Zigzag Clover (T. medium) - A Picture of Genomic Similarities and Differences.</title>
        <authorList>
            <person name="Dluhosova J."/>
            <person name="Istvanek J."/>
            <person name="Nedelnik J."/>
            <person name="Repkova J."/>
        </authorList>
    </citation>
    <scope>NUCLEOTIDE SEQUENCE [LARGE SCALE GENOMIC DNA]</scope>
    <source>
        <strain evidence="2">cv. 10/8</strain>
        <tissue evidence="1">Leaf</tissue>
    </source>
</reference>
<dbReference type="EMBL" id="LXQA010799923">
    <property type="protein sequence ID" value="MCI71624.1"/>
    <property type="molecule type" value="Genomic_DNA"/>
</dbReference>
<accession>A0A392UG04</accession>
<dbReference type="AlphaFoldDB" id="A0A392UG04"/>
<keyword evidence="2" id="KW-1185">Reference proteome</keyword>
<comment type="caution">
    <text evidence="1">The sequence shown here is derived from an EMBL/GenBank/DDBJ whole genome shotgun (WGS) entry which is preliminary data.</text>
</comment>
<proteinExistence type="predicted"/>
<sequence length="42" mass="4712">ASVFGWRLEAVKCVVKRRHSFVQESIDPGGKLLYHVIAPFAV</sequence>